<evidence type="ECO:0000313" key="9">
    <source>
        <dbReference type="Proteomes" id="UP000886743"/>
    </source>
</evidence>
<dbReference type="InterPro" id="IPR036390">
    <property type="entry name" value="WH_DNA-bd_sf"/>
</dbReference>
<dbReference type="Pfam" id="PF01475">
    <property type="entry name" value="FUR"/>
    <property type="match status" value="1"/>
</dbReference>
<sequence length="135" mass="15245">YRTKQRDIILEYLQQNTARHLTVDDVTDALKQRGLSVGKTTVYRFMDKLAGEGAVRKYFISNSKSACYEYIDTAAACRMHYHLKCTACGALLHVDCSLMDQVAAHMDDEHGFLIDNTRTVLYGLCGECRKNGKSI</sequence>
<dbReference type="Proteomes" id="UP000886743">
    <property type="component" value="Unassembled WGS sequence"/>
</dbReference>
<keyword evidence="6" id="KW-0804">Transcription</keyword>
<feature type="non-terminal residue" evidence="8">
    <location>
        <position position="1"/>
    </location>
</feature>
<organism evidence="8 9">
    <name type="scientific">Candidatus Aphodoplasma excrementigallinarum</name>
    <dbReference type="NCBI Taxonomy" id="2840673"/>
    <lineage>
        <taxon>Bacteria</taxon>
        <taxon>Bacillati</taxon>
        <taxon>Bacillota</taxon>
        <taxon>Clostridia</taxon>
        <taxon>Eubacteriales</taxon>
        <taxon>Candidatus Aphodoplasma</taxon>
    </lineage>
</organism>
<evidence type="ECO:0000256" key="2">
    <source>
        <dbReference type="ARBA" id="ARBA00022491"/>
    </source>
</evidence>
<keyword evidence="4" id="KW-0805">Transcription regulation</keyword>
<reference evidence="8" key="2">
    <citation type="journal article" date="2021" name="PeerJ">
        <title>Extensive microbial diversity within the chicken gut microbiome revealed by metagenomics and culture.</title>
        <authorList>
            <person name="Gilroy R."/>
            <person name="Ravi A."/>
            <person name="Getino M."/>
            <person name="Pursley I."/>
            <person name="Horton D.L."/>
            <person name="Alikhan N.F."/>
            <person name="Baker D."/>
            <person name="Gharbi K."/>
            <person name="Hall N."/>
            <person name="Watson M."/>
            <person name="Adriaenssens E.M."/>
            <person name="Foster-Nyarko E."/>
            <person name="Jarju S."/>
            <person name="Secka A."/>
            <person name="Antonio M."/>
            <person name="Oren A."/>
            <person name="Chaudhuri R.R."/>
            <person name="La Ragione R."/>
            <person name="Hildebrand F."/>
            <person name="Pallen M.J."/>
        </authorList>
    </citation>
    <scope>NUCLEOTIDE SEQUENCE</scope>
    <source>
        <strain evidence="8">4920</strain>
    </source>
</reference>
<comment type="cofactor">
    <cofactor evidence="7">
        <name>Zn(2+)</name>
        <dbReference type="ChEBI" id="CHEBI:29105"/>
    </cofactor>
    <text evidence="7">Binds 1 zinc ion per subunit.</text>
</comment>
<evidence type="ECO:0000256" key="6">
    <source>
        <dbReference type="ARBA" id="ARBA00023163"/>
    </source>
</evidence>
<feature type="binding site" evidence="7">
    <location>
        <position position="125"/>
    </location>
    <ligand>
        <name>Zn(2+)</name>
        <dbReference type="ChEBI" id="CHEBI:29105"/>
    </ligand>
</feature>
<keyword evidence="7" id="KW-0479">Metal-binding</keyword>
<gene>
    <name evidence="8" type="ORF">IAC74_04325</name>
</gene>
<proteinExistence type="inferred from homology"/>
<keyword evidence="2" id="KW-0678">Repressor</keyword>
<dbReference type="GO" id="GO:0000976">
    <property type="term" value="F:transcription cis-regulatory region binding"/>
    <property type="evidence" value="ECO:0007669"/>
    <property type="project" value="TreeGrafter"/>
</dbReference>
<comment type="caution">
    <text evidence="8">The sequence shown here is derived from an EMBL/GenBank/DDBJ whole genome shotgun (WGS) entry which is preliminary data.</text>
</comment>
<dbReference type="InterPro" id="IPR002481">
    <property type="entry name" value="FUR"/>
</dbReference>
<name>A0A9D1NHZ1_9FIRM</name>
<comment type="similarity">
    <text evidence="1">Belongs to the Fur family.</text>
</comment>
<accession>A0A9D1NHZ1</accession>
<dbReference type="PANTHER" id="PTHR33202">
    <property type="entry name" value="ZINC UPTAKE REGULATION PROTEIN"/>
    <property type="match status" value="1"/>
</dbReference>
<dbReference type="GO" id="GO:0003700">
    <property type="term" value="F:DNA-binding transcription factor activity"/>
    <property type="evidence" value="ECO:0007669"/>
    <property type="project" value="InterPro"/>
</dbReference>
<dbReference type="EMBL" id="DVOF01000127">
    <property type="protein sequence ID" value="HIV02778.1"/>
    <property type="molecule type" value="Genomic_DNA"/>
</dbReference>
<dbReference type="GO" id="GO:0008270">
    <property type="term" value="F:zinc ion binding"/>
    <property type="evidence" value="ECO:0007669"/>
    <property type="project" value="TreeGrafter"/>
</dbReference>
<feature type="binding site" evidence="7">
    <location>
        <position position="85"/>
    </location>
    <ligand>
        <name>Zn(2+)</name>
        <dbReference type="ChEBI" id="CHEBI:29105"/>
    </ligand>
</feature>
<dbReference type="PANTHER" id="PTHR33202:SF7">
    <property type="entry name" value="FERRIC UPTAKE REGULATION PROTEIN"/>
    <property type="match status" value="1"/>
</dbReference>
<dbReference type="CDD" id="cd07153">
    <property type="entry name" value="Fur_like"/>
    <property type="match status" value="1"/>
</dbReference>
<evidence type="ECO:0000256" key="1">
    <source>
        <dbReference type="ARBA" id="ARBA00007957"/>
    </source>
</evidence>
<dbReference type="AlphaFoldDB" id="A0A9D1NHZ1"/>
<feature type="binding site" evidence="7">
    <location>
        <position position="88"/>
    </location>
    <ligand>
        <name>Zn(2+)</name>
        <dbReference type="ChEBI" id="CHEBI:29105"/>
    </ligand>
</feature>
<evidence type="ECO:0000256" key="4">
    <source>
        <dbReference type="ARBA" id="ARBA00023015"/>
    </source>
</evidence>
<dbReference type="GO" id="GO:1900376">
    <property type="term" value="P:regulation of secondary metabolite biosynthetic process"/>
    <property type="evidence" value="ECO:0007669"/>
    <property type="project" value="TreeGrafter"/>
</dbReference>
<evidence type="ECO:0000313" key="8">
    <source>
        <dbReference type="EMBL" id="HIV02778.1"/>
    </source>
</evidence>
<keyword evidence="5" id="KW-0238">DNA-binding</keyword>
<dbReference type="InterPro" id="IPR043135">
    <property type="entry name" value="Fur_C"/>
</dbReference>
<keyword evidence="3 7" id="KW-0862">Zinc</keyword>
<evidence type="ECO:0000256" key="3">
    <source>
        <dbReference type="ARBA" id="ARBA00022833"/>
    </source>
</evidence>
<protein>
    <submittedName>
        <fullName evidence="8">Transcriptional repressor</fullName>
    </submittedName>
</protein>
<reference evidence="8" key="1">
    <citation type="submission" date="2020-10" db="EMBL/GenBank/DDBJ databases">
        <authorList>
            <person name="Gilroy R."/>
        </authorList>
    </citation>
    <scope>NUCLEOTIDE SEQUENCE</scope>
    <source>
        <strain evidence="8">4920</strain>
    </source>
</reference>
<dbReference type="SUPFAM" id="SSF46785">
    <property type="entry name" value="Winged helix' DNA-binding domain"/>
    <property type="match status" value="1"/>
</dbReference>
<dbReference type="Gene3D" id="3.30.1490.190">
    <property type="match status" value="1"/>
</dbReference>
<dbReference type="GO" id="GO:0045892">
    <property type="term" value="P:negative regulation of DNA-templated transcription"/>
    <property type="evidence" value="ECO:0007669"/>
    <property type="project" value="TreeGrafter"/>
</dbReference>
<evidence type="ECO:0000256" key="7">
    <source>
        <dbReference type="PIRSR" id="PIRSR602481-1"/>
    </source>
</evidence>
<evidence type="ECO:0000256" key="5">
    <source>
        <dbReference type="ARBA" id="ARBA00023125"/>
    </source>
</evidence>
<dbReference type="InterPro" id="IPR036388">
    <property type="entry name" value="WH-like_DNA-bd_sf"/>
</dbReference>
<feature type="binding site" evidence="7">
    <location>
        <position position="128"/>
    </location>
    <ligand>
        <name>Zn(2+)</name>
        <dbReference type="ChEBI" id="CHEBI:29105"/>
    </ligand>
</feature>
<dbReference type="Gene3D" id="1.10.10.10">
    <property type="entry name" value="Winged helix-like DNA-binding domain superfamily/Winged helix DNA-binding domain"/>
    <property type="match status" value="1"/>
</dbReference>